<organism evidence="2 3">
    <name type="scientific">Saponaria officinalis</name>
    <name type="common">Common soapwort</name>
    <name type="synonym">Lychnis saponaria</name>
    <dbReference type="NCBI Taxonomy" id="3572"/>
    <lineage>
        <taxon>Eukaryota</taxon>
        <taxon>Viridiplantae</taxon>
        <taxon>Streptophyta</taxon>
        <taxon>Embryophyta</taxon>
        <taxon>Tracheophyta</taxon>
        <taxon>Spermatophyta</taxon>
        <taxon>Magnoliopsida</taxon>
        <taxon>eudicotyledons</taxon>
        <taxon>Gunneridae</taxon>
        <taxon>Pentapetalae</taxon>
        <taxon>Caryophyllales</taxon>
        <taxon>Caryophyllaceae</taxon>
        <taxon>Caryophylleae</taxon>
        <taxon>Saponaria</taxon>
    </lineage>
</organism>
<dbReference type="PANTHER" id="PTHR33127">
    <property type="entry name" value="TRANSMEMBRANE PROTEIN"/>
    <property type="match status" value="1"/>
</dbReference>
<accession>A0AAW1J865</accession>
<sequence>MPLLDHMNFRAFCKTIDTIIPPPKRRDDCSFPLLISLKNNEGVFELWDPFENISHTVKTSHLHDNPATIEFCKDGWLLLRKGRSLRFFNPFTEESGEYPIESLDNASYSFCTRPNSHDCLTVGVFGMYDAILSCFEASDKEWSIYCVEHHPDKDVEFCANYNSSGIYYNGAFYFIGHNGNLGVFEMVEEEMRWKVYNGPLREVHSTFSFLVEFNGQLASIFFQQVGEKVQVFTFDIRDNSWVEIDDFGKYVLFISPVSSFSVVETDNTKRNRIYLPIRMDNDIIYYSLDTCKFHVFGKED</sequence>
<gene>
    <name evidence="2" type="ORF">RND81_08G167700</name>
</gene>
<protein>
    <recommendedName>
        <fullName evidence="1">KIB1-4 beta-propeller domain-containing protein</fullName>
    </recommendedName>
</protein>
<dbReference type="AlphaFoldDB" id="A0AAW1J865"/>
<dbReference type="SUPFAM" id="SSF50965">
    <property type="entry name" value="Galactose oxidase, central domain"/>
    <property type="match status" value="1"/>
</dbReference>
<dbReference type="InterPro" id="IPR005174">
    <property type="entry name" value="KIB1-4_b-propeller"/>
</dbReference>
<feature type="domain" description="KIB1-4 beta-propeller" evidence="1">
    <location>
        <begin position="72"/>
        <end position="286"/>
    </location>
</feature>
<proteinExistence type="predicted"/>
<dbReference type="PANTHER" id="PTHR33127:SF69">
    <property type="entry name" value="OS09G0340800 PROTEIN"/>
    <property type="match status" value="1"/>
</dbReference>
<dbReference type="Pfam" id="PF03478">
    <property type="entry name" value="Beta-prop_KIB1-4"/>
    <property type="match status" value="1"/>
</dbReference>
<comment type="caution">
    <text evidence="2">The sequence shown here is derived from an EMBL/GenBank/DDBJ whole genome shotgun (WGS) entry which is preliminary data.</text>
</comment>
<name>A0AAW1J865_SAPOF</name>
<evidence type="ECO:0000313" key="3">
    <source>
        <dbReference type="Proteomes" id="UP001443914"/>
    </source>
</evidence>
<evidence type="ECO:0000259" key="1">
    <source>
        <dbReference type="Pfam" id="PF03478"/>
    </source>
</evidence>
<dbReference type="Proteomes" id="UP001443914">
    <property type="component" value="Unassembled WGS sequence"/>
</dbReference>
<reference evidence="2" key="1">
    <citation type="submission" date="2024-03" db="EMBL/GenBank/DDBJ databases">
        <title>WGS assembly of Saponaria officinalis var. Norfolk2.</title>
        <authorList>
            <person name="Jenkins J."/>
            <person name="Shu S."/>
            <person name="Grimwood J."/>
            <person name="Barry K."/>
            <person name="Goodstein D."/>
            <person name="Schmutz J."/>
            <person name="Leebens-Mack J."/>
            <person name="Osbourn A."/>
        </authorList>
    </citation>
    <scope>NUCLEOTIDE SEQUENCE [LARGE SCALE GENOMIC DNA]</scope>
    <source>
        <strain evidence="2">JIC</strain>
    </source>
</reference>
<dbReference type="EMBL" id="JBDFQZ010000008">
    <property type="protein sequence ID" value="KAK9699329.1"/>
    <property type="molecule type" value="Genomic_DNA"/>
</dbReference>
<dbReference type="InterPro" id="IPR011043">
    <property type="entry name" value="Gal_Oxase/kelch_b-propeller"/>
</dbReference>
<keyword evidence="3" id="KW-1185">Reference proteome</keyword>
<evidence type="ECO:0000313" key="2">
    <source>
        <dbReference type="EMBL" id="KAK9699329.1"/>
    </source>
</evidence>